<evidence type="ECO:0000313" key="4">
    <source>
        <dbReference type="Proteomes" id="UP001281003"/>
    </source>
</evidence>
<keyword evidence="2" id="KW-1133">Transmembrane helix</keyword>
<keyword evidence="2" id="KW-0472">Membrane</keyword>
<feature type="compositionally biased region" description="Polar residues" evidence="1">
    <location>
        <begin position="1"/>
        <end position="14"/>
    </location>
</feature>
<keyword evidence="4" id="KW-1185">Reference proteome</keyword>
<name>A0AAE0PHY6_SORBR</name>
<sequence length="315" mass="33940">MAATEPSSSTQAAQEGSDHAGETARQGAPLLPQVLPAPHPIVHEKNGMIPQQQPAPVQPLGYGGTYHQQYLPRAHGSEIAYTTRWHIVKLVLQTISVVCSACILGIGLALGAYSRRWGAPWEIDILFSVLATAAGMTILWTMSEFLVICASKHRRGIHPGAHVGLHLIIAIVTGLGAAFAGWITIEYSYYYDDDPYMLPGPINGLQRGLFALSILLLIIHLFLFVRACVETHAVNSTNKARRTVTYIRVPVGVPMPMGQVPQNMVAGQHPDPPQQNNMFSGYYAPVAPQSPSAIPSGSQQQPGVPPLQGYYASPA</sequence>
<dbReference type="EMBL" id="JAUTDP010000004">
    <property type="protein sequence ID" value="KAK3400318.1"/>
    <property type="molecule type" value="Genomic_DNA"/>
</dbReference>
<accession>A0AAE0PHY6</accession>
<reference evidence="3" key="2">
    <citation type="submission" date="2023-07" db="EMBL/GenBank/DDBJ databases">
        <authorList>
            <consortium name="Lawrence Berkeley National Laboratory"/>
            <person name="Haridas S."/>
            <person name="Hensen N."/>
            <person name="Bonometti L."/>
            <person name="Westerberg I."/>
            <person name="Brannstrom I.O."/>
            <person name="Guillou S."/>
            <person name="Cros-Aarteil S."/>
            <person name="Calhoun S."/>
            <person name="Kuo A."/>
            <person name="Mondo S."/>
            <person name="Pangilinan J."/>
            <person name="Riley R."/>
            <person name="LaButti K."/>
            <person name="Andreopoulos B."/>
            <person name="Lipzen A."/>
            <person name="Chen C."/>
            <person name="Yanf M."/>
            <person name="Daum C."/>
            <person name="Ng V."/>
            <person name="Clum A."/>
            <person name="Steindorff A."/>
            <person name="Ohm R."/>
            <person name="Martin F."/>
            <person name="Silar P."/>
            <person name="Natvig D."/>
            <person name="Lalanne C."/>
            <person name="Gautier V."/>
            <person name="Ament-velasquez S.L."/>
            <person name="Kruys A."/>
            <person name="Hutchinson M.I."/>
            <person name="Powell A.J."/>
            <person name="Barry K."/>
            <person name="Miller A.N."/>
            <person name="Grigoriev I.V."/>
            <person name="Debuchy R."/>
            <person name="Gladieux P."/>
            <person name="Thoren M.H."/>
            <person name="Johannesson H."/>
        </authorList>
    </citation>
    <scope>NUCLEOTIDE SEQUENCE</scope>
    <source>
        <strain evidence="3">FGSC 1904</strain>
    </source>
</reference>
<evidence type="ECO:0000313" key="3">
    <source>
        <dbReference type="EMBL" id="KAK3400318.1"/>
    </source>
</evidence>
<feature type="transmembrane region" description="Helical" evidence="2">
    <location>
        <begin position="90"/>
        <end position="113"/>
    </location>
</feature>
<dbReference type="Proteomes" id="UP001281003">
    <property type="component" value="Unassembled WGS sequence"/>
</dbReference>
<evidence type="ECO:0000256" key="1">
    <source>
        <dbReference type="SAM" id="MobiDB-lite"/>
    </source>
</evidence>
<feature type="transmembrane region" description="Helical" evidence="2">
    <location>
        <begin position="125"/>
        <end position="151"/>
    </location>
</feature>
<feature type="region of interest" description="Disordered" evidence="1">
    <location>
        <begin position="1"/>
        <end position="24"/>
    </location>
</feature>
<gene>
    <name evidence="3" type="ORF">B0T20DRAFT_452414</name>
</gene>
<organism evidence="3 4">
    <name type="scientific">Sordaria brevicollis</name>
    <dbReference type="NCBI Taxonomy" id="83679"/>
    <lineage>
        <taxon>Eukaryota</taxon>
        <taxon>Fungi</taxon>
        <taxon>Dikarya</taxon>
        <taxon>Ascomycota</taxon>
        <taxon>Pezizomycotina</taxon>
        <taxon>Sordariomycetes</taxon>
        <taxon>Sordariomycetidae</taxon>
        <taxon>Sordariales</taxon>
        <taxon>Sordariaceae</taxon>
        <taxon>Sordaria</taxon>
    </lineage>
</organism>
<keyword evidence="2" id="KW-0812">Transmembrane</keyword>
<evidence type="ECO:0000256" key="2">
    <source>
        <dbReference type="SAM" id="Phobius"/>
    </source>
</evidence>
<proteinExistence type="predicted"/>
<reference evidence="3" key="1">
    <citation type="journal article" date="2023" name="Mol. Phylogenet. Evol.">
        <title>Genome-scale phylogeny and comparative genomics of the fungal order Sordariales.</title>
        <authorList>
            <person name="Hensen N."/>
            <person name="Bonometti L."/>
            <person name="Westerberg I."/>
            <person name="Brannstrom I.O."/>
            <person name="Guillou S."/>
            <person name="Cros-Aarteil S."/>
            <person name="Calhoun S."/>
            <person name="Haridas S."/>
            <person name="Kuo A."/>
            <person name="Mondo S."/>
            <person name="Pangilinan J."/>
            <person name="Riley R."/>
            <person name="LaButti K."/>
            <person name="Andreopoulos B."/>
            <person name="Lipzen A."/>
            <person name="Chen C."/>
            <person name="Yan M."/>
            <person name="Daum C."/>
            <person name="Ng V."/>
            <person name="Clum A."/>
            <person name="Steindorff A."/>
            <person name="Ohm R.A."/>
            <person name="Martin F."/>
            <person name="Silar P."/>
            <person name="Natvig D.O."/>
            <person name="Lalanne C."/>
            <person name="Gautier V."/>
            <person name="Ament-Velasquez S.L."/>
            <person name="Kruys A."/>
            <person name="Hutchinson M.I."/>
            <person name="Powell A.J."/>
            <person name="Barry K."/>
            <person name="Miller A.N."/>
            <person name="Grigoriev I.V."/>
            <person name="Debuchy R."/>
            <person name="Gladieux P."/>
            <person name="Hiltunen Thoren M."/>
            <person name="Johannesson H."/>
        </authorList>
    </citation>
    <scope>NUCLEOTIDE SEQUENCE</scope>
    <source>
        <strain evidence="3">FGSC 1904</strain>
    </source>
</reference>
<feature type="transmembrane region" description="Helical" evidence="2">
    <location>
        <begin position="205"/>
        <end position="229"/>
    </location>
</feature>
<protein>
    <submittedName>
        <fullName evidence="3">Uncharacterized protein</fullName>
    </submittedName>
</protein>
<dbReference type="AlphaFoldDB" id="A0AAE0PHY6"/>
<feature type="transmembrane region" description="Helical" evidence="2">
    <location>
        <begin position="163"/>
        <end position="185"/>
    </location>
</feature>
<comment type="caution">
    <text evidence="3">The sequence shown here is derived from an EMBL/GenBank/DDBJ whole genome shotgun (WGS) entry which is preliminary data.</text>
</comment>
<feature type="compositionally biased region" description="Low complexity" evidence="1">
    <location>
        <begin position="295"/>
        <end position="309"/>
    </location>
</feature>
<feature type="region of interest" description="Disordered" evidence="1">
    <location>
        <begin position="277"/>
        <end position="315"/>
    </location>
</feature>